<evidence type="ECO:0000313" key="2">
    <source>
        <dbReference type="EMBL" id="OZI56840.1"/>
    </source>
</evidence>
<protein>
    <recommendedName>
        <fullName evidence="4">DUF2069 domain-containing protein</fullName>
    </recommendedName>
</protein>
<dbReference type="RefSeq" id="WP_094822005.1">
    <property type="nucleotide sequence ID" value="NZ_NEVO01000008.1"/>
</dbReference>
<dbReference type="AlphaFoldDB" id="A0A261U6F8"/>
<evidence type="ECO:0000256" key="1">
    <source>
        <dbReference type="SAM" id="Phobius"/>
    </source>
</evidence>
<organism evidence="2 3">
    <name type="scientific">Bordetella genomosp. 4</name>
    <dbReference type="NCBI Taxonomy" id="463044"/>
    <lineage>
        <taxon>Bacteria</taxon>
        <taxon>Pseudomonadati</taxon>
        <taxon>Pseudomonadota</taxon>
        <taxon>Betaproteobacteria</taxon>
        <taxon>Burkholderiales</taxon>
        <taxon>Alcaligenaceae</taxon>
        <taxon>Bordetella</taxon>
    </lineage>
</organism>
<feature type="transmembrane region" description="Helical" evidence="1">
    <location>
        <begin position="12"/>
        <end position="32"/>
    </location>
</feature>
<name>A0A261U6F8_9BORD</name>
<keyword evidence="1" id="KW-0812">Transmembrane</keyword>
<gene>
    <name evidence="2" type="ORF">CAL20_15730</name>
</gene>
<dbReference type="Pfam" id="PF09842">
    <property type="entry name" value="DUF2069"/>
    <property type="match status" value="1"/>
</dbReference>
<dbReference type="InterPro" id="IPR018643">
    <property type="entry name" value="DUF2069_membrane"/>
</dbReference>
<dbReference type="OrthoDB" id="9181360at2"/>
<keyword evidence="3" id="KW-1185">Reference proteome</keyword>
<keyword evidence="1" id="KW-0472">Membrane</keyword>
<dbReference type="Proteomes" id="UP000216885">
    <property type="component" value="Unassembled WGS sequence"/>
</dbReference>
<dbReference type="EMBL" id="NEVQ01000013">
    <property type="protein sequence ID" value="OZI56840.1"/>
    <property type="molecule type" value="Genomic_DNA"/>
</dbReference>
<accession>A0A261U6F8</accession>
<sequence>MNVELNPNLRRLASAALLALIVLCVAWETVLAPIRPGGSWLLLKALPLAFPLRGVLRGNLYTYQWASMLILLYLMEGVVRAMSDPAPMSAALAGLEIALSLVFFVAAILYVRPAKRAARARARVGVPR</sequence>
<evidence type="ECO:0008006" key="4">
    <source>
        <dbReference type="Google" id="ProtNLM"/>
    </source>
</evidence>
<comment type="caution">
    <text evidence="2">The sequence shown here is derived from an EMBL/GenBank/DDBJ whole genome shotgun (WGS) entry which is preliminary data.</text>
</comment>
<keyword evidence="1" id="KW-1133">Transmembrane helix</keyword>
<evidence type="ECO:0000313" key="3">
    <source>
        <dbReference type="Proteomes" id="UP000216885"/>
    </source>
</evidence>
<reference evidence="2 3" key="1">
    <citation type="submission" date="2017-05" db="EMBL/GenBank/DDBJ databases">
        <title>Complete and WGS of Bordetella genogroups.</title>
        <authorList>
            <person name="Spilker T."/>
            <person name="LiPuma J."/>
        </authorList>
    </citation>
    <scope>NUCLEOTIDE SEQUENCE [LARGE SCALE GENOMIC DNA]</scope>
    <source>
        <strain evidence="2 3">AU9919</strain>
    </source>
</reference>
<feature type="transmembrane region" description="Helical" evidence="1">
    <location>
        <begin position="88"/>
        <end position="111"/>
    </location>
</feature>
<proteinExistence type="predicted"/>